<evidence type="ECO:0000259" key="10">
    <source>
        <dbReference type="PROSITE" id="PS50071"/>
    </source>
</evidence>
<dbReference type="Pfam" id="PF00046">
    <property type="entry name" value="Homeodomain"/>
    <property type="match status" value="1"/>
</dbReference>
<dbReference type="GO" id="GO:0045055">
    <property type="term" value="P:regulated exocytosis"/>
    <property type="evidence" value="ECO:0007669"/>
    <property type="project" value="TreeGrafter"/>
</dbReference>
<comment type="caution">
    <text evidence="12">The sequence shown here is derived from an EMBL/GenBank/DDBJ whole genome shotgun (WGS) entry which is preliminary data.</text>
</comment>
<dbReference type="SMART" id="SM00389">
    <property type="entry name" value="HOX"/>
    <property type="match status" value="1"/>
</dbReference>
<feature type="compositionally biased region" description="Basic and acidic residues" evidence="8">
    <location>
        <begin position="1792"/>
        <end position="1801"/>
    </location>
</feature>
<keyword evidence="6 7" id="KW-0371">Homeobox</keyword>
<feature type="domain" description="Homeobox" evidence="10">
    <location>
        <begin position="168"/>
        <end position="219"/>
    </location>
</feature>
<name>A0A8J7P3A6_ATRSP</name>
<keyword evidence="3" id="KW-0597">Phosphoprotein</keyword>
<dbReference type="GO" id="GO:0031267">
    <property type="term" value="F:small GTPase binding"/>
    <property type="evidence" value="ECO:0007669"/>
    <property type="project" value="InterPro"/>
</dbReference>
<keyword evidence="5" id="KW-0653">Protein transport</keyword>
<evidence type="ECO:0000256" key="2">
    <source>
        <dbReference type="ARBA" id="ARBA00022448"/>
    </source>
</evidence>
<evidence type="ECO:0000256" key="7">
    <source>
        <dbReference type="RuleBase" id="RU000682"/>
    </source>
</evidence>
<organism evidence="12 13">
    <name type="scientific">Atractosteus spatula</name>
    <name type="common">Alligator gar</name>
    <name type="synonym">Lepisosteus spatula</name>
    <dbReference type="NCBI Taxonomy" id="7917"/>
    <lineage>
        <taxon>Eukaryota</taxon>
        <taxon>Metazoa</taxon>
        <taxon>Chordata</taxon>
        <taxon>Craniata</taxon>
        <taxon>Vertebrata</taxon>
        <taxon>Euteleostomi</taxon>
        <taxon>Actinopterygii</taxon>
        <taxon>Neopterygii</taxon>
        <taxon>Holostei</taxon>
        <taxon>Semionotiformes</taxon>
        <taxon>Lepisosteidae</taxon>
        <taxon>Atractosteus</taxon>
    </lineage>
</organism>
<dbReference type="PANTHER" id="PTHR15746:SF14">
    <property type="entry name" value="RAB11 FAMILY-INTERACTING PROTEIN 5"/>
    <property type="match status" value="1"/>
</dbReference>
<dbReference type="CDD" id="cd00086">
    <property type="entry name" value="homeodomain"/>
    <property type="match status" value="1"/>
</dbReference>
<gene>
    <name evidence="12" type="primary">Rab11fip5</name>
    <name evidence="12" type="ORF">GTO95_0012755</name>
</gene>
<feature type="region of interest" description="Disordered" evidence="8">
    <location>
        <begin position="1770"/>
        <end position="1832"/>
    </location>
</feature>
<accession>A0A8J7P3A6</accession>
<feature type="non-terminal residue" evidence="12">
    <location>
        <position position="1905"/>
    </location>
</feature>
<feature type="region of interest" description="Disordered" evidence="8">
    <location>
        <begin position="1235"/>
        <end position="1279"/>
    </location>
</feature>
<feature type="compositionally biased region" description="Basic and acidic residues" evidence="8">
    <location>
        <begin position="1648"/>
        <end position="1664"/>
    </location>
</feature>
<keyword evidence="6 7" id="KW-0539">Nucleus</keyword>
<sequence>MPVWDRPRNIYLWIRTVSPTSSPGFGTMQVPAMPLGMYGYHLQSWAPVYPEYASNNNPVPKPSNGKSFTIDALLGTSKQPSAACERASPPHCGGNCQPAVPPLSLQPPLCPQVAPHLYTPNFLQSHSGYPVCYYPHLSYQEPCRGGFYTQADTHLSKNSVPSFKHKPGKSKRMRTIFTNLQLSRLEKEFARQQYMVGSERFVLASSLQLTEAQVGLYVRLHQYTGQSLQPFELKENEQDVFISCENSGSHDNNPYFVSSFVSGDKSGAEIGICMRSTIKQAVLQVRAGSRECENRRCRCRPRAAERGCNSTSAGVHPAHNKLMPLSPCGAALWFTPLSTGAPNFLVLRPARSLISRTWHICALFLSLAPRRCNREGKGRVPLFFPTFLSSEIRLGSQHHNLYAVFVEKTLQFRKARANALITARPKPSCSESEQPSSDVAIALGCPASQRFAERRCRELSPGRQRVGTSEDKPRQAFRHCGAGTHAATTAEKANFGRRQTQNAQLFCRLDSKARREDEAATVFWVASACAAHESVMSSLHIVPDEQRWVPTHVQVTVLRARGLRAKGKHGTSDVYTIIQVGKEKFSTSVVEKTTAPEWKEECSFELLPGVLEVGGLSAYPPGSGDLVLTVMHRALIGLDVFLGQATIPLDKVFQDGTSLRNEWYKLHSKSGKKEKERGEVQITVQFTRNNLTASMYDLSMKDKSRSTFGKLKDKMKGKKRGEVESASAIVPSGFGALSGRGGSRTASEGGAEEEDDEEGGPKEGKKNRMKNFFQKNKLRKSSDTRSNTSLGSESSVSSSPGGSLSPTAGISVVVSDLSNSPSNSSSLTVDSPVHTVQPSPRLQTHKRAFSDEASQIVATLPQPRSVETLKAQSGALSKSSLCINGSHVYNEPTAGVAPSSALPASLGLMPKSAPLSRSLQNLARKSEEKAPPDTRRWSLDKPGKEAEEKLGVPSAPEHAERGGAASARPEGRPVQVATPMVSVAAAADPAGEGKKHKLNLFSHGRSDSAGKGGEGPRTAEQSSGPVQPPAEEKHKGWFGSKDGQNKPSLEVSPKVETSSDAPFHLSSWSPDHLFAPSPASAVDPSLLGSTPHVNPFTPSLATTPMSPSNPFFISLQCNPFFEELLADQALKSATPAPYFSSSPLWASSAPSSWPADPGSAQDGAWKSASANNEKQTSGLISRQSSVPASLSGSGMSGDTRRTKLFPPRSMSESTGEWDESFDIFAASRLRSGQKDMSLPTLPKESTFHSSLKGYSSPTPEKSSSFSVQCGDLPPVPPRKSVRAVVQDGDGASWLDRAQEFAVKKEARVLSQADAPSMQLRRQGDQGKGEPTPLQEPALEPKEAAASPLKEMEEEAEMKESFALSPEGTVGTSGSEVDSGTRSLSDQEGGSELSECELDRNVSTSLAFTQEATDSAGSETDSGTKSPAVFGRWNLDSKPDSNQETSSRSVIMNDAPPALINTFTAGLPESSRVSHGSGPAAGQSSASSNSSEKIASDHYGTSQFQFPPEGLDNMMSIQDKGVSAGVLDLSSPFEIINEEQTIESWKLQPSSPGSQVKEDSSVALQSKLDKSWLTNEGGFKVKDELNTSDLMIWSAENLEEPSPFQEKEGVSLSEKFSDVSRLKSQPTQSESFTAATALSSSYHVTAPENTKRNEGKQPLESKDNDCLSTTLNCSEHQPFGEQSRTHGTQLTSPGDFSSGMHFLHDGTPLASSTPSLVAAANSELTHLPSPVLCSSTLRPATGTAQAAAPSSFCPPPPIASAFAVLPEETQPAEGFLPNPRSSPHPVKPLSTSAHHEEKKAEGRSVLASGLEKLKSTIAPGRTTPHSEPEAERIKSLPSDGAARYYHLTHDELITLVLEKEAELEKKGAELKKMAGQVHDLEDYIDSLLVRIMEQTPTLLQVKPAGK</sequence>
<evidence type="ECO:0000256" key="5">
    <source>
        <dbReference type="ARBA" id="ARBA00022927"/>
    </source>
</evidence>
<comment type="subcellular location">
    <subcellularLocation>
        <location evidence="6 7">Nucleus</location>
    </subcellularLocation>
    <subcellularLocation>
        <location evidence="1">Recycling endosome</location>
    </subcellularLocation>
</comment>
<feature type="region of interest" description="Disordered" evidence="8">
    <location>
        <begin position="1620"/>
        <end position="1713"/>
    </location>
</feature>
<feature type="region of interest" description="Disordered" evidence="8">
    <location>
        <begin position="1150"/>
        <end position="1216"/>
    </location>
</feature>
<keyword evidence="13" id="KW-1185">Reference proteome</keyword>
<dbReference type="InterPro" id="IPR001356">
    <property type="entry name" value="HD"/>
</dbReference>
<dbReference type="GO" id="GO:0005769">
    <property type="term" value="C:early endosome"/>
    <property type="evidence" value="ECO:0007669"/>
    <property type="project" value="TreeGrafter"/>
</dbReference>
<dbReference type="InterPro" id="IPR037789">
    <property type="entry name" value="FIP_classI"/>
</dbReference>
<feature type="region of interest" description="Disordered" evidence="8">
    <location>
        <begin position="708"/>
        <end position="841"/>
    </location>
</feature>
<dbReference type="SMART" id="SM00239">
    <property type="entry name" value="C2"/>
    <property type="match status" value="1"/>
</dbReference>
<feature type="compositionally biased region" description="Low complexity" evidence="8">
    <location>
        <begin position="1473"/>
        <end position="1492"/>
    </location>
</feature>
<dbReference type="Pfam" id="PF09457">
    <property type="entry name" value="RBD-FIP"/>
    <property type="match status" value="1"/>
</dbReference>
<dbReference type="PROSITE" id="PS50071">
    <property type="entry name" value="HOMEOBOX_2"/>
    <property type="match status" value="1"/>
</dbReference>
<dbReference type="InterPro" id="IPR000008">
    <property type="entry name" value="C2_dom"/>
</dbReference>
<dbReference type="PROSITE" id="PS50004">
    <property type="entry name" value="C2"/>
    <property type="match status" value="1"/>
</dbReference>
<dbReference type="InterPro" id="IPR009057">
    <property type="entry name" value="Homeodomain-like_sf"/>
</dbReference>
<dbReference type="InterPro" id="IPR037245">
    <property type="entry name" value="FIP-RBD_C_sf"/>
</dbReference>
<feature type="compositionally biased region" description="Basic and acidic residues" evidence="8">
    <location>
        <begin position="924"/>
        <end position="950"/>
    </location>
</feature>
<feature type="region of interest" description="Disordered" evidence="8">
    <location>
        <begin position="1306"/>
        <end position="1511"/>
    </location>
</feature>
<dbReference type="Gene3D" id="1.20.5.2440">
    <property type="match status" value="1"/>
</dbReference>
<feature type="compositionally biased region" description="Polar residues" evidence="8">
    <location>
        <begin position="1665"/>
        <end position="1694"/>
    </location>
</feature>
<reference evidence="12" key="1">
    <citation type="journal article" date="2021" name="Cell">
        <title>Tracing the genetic footprints of vertebrate landing in non-teleost ray-finned fishes.</title>
        <authorList>
            <person name="Bi X."/>
            <person name="Wang K."/>
            <person name="Yang L."/>
            <person name="Pan H."/>
            <person name="Jiang H."/>
            <person name="Wei Q."/>
            <person name="Fang M."/>
            <person name="Yu H."/>
            <person name="Zhu C."/>
            <person name="Cai Y."/>
            <person name="He Y."/>
            <person name="Gan X."/>
            <person name="Zeng H."/>
            <person name="Yu D."/>
            <person name="Zhu Y."/>
            <person name="Jiang H."/>
            <person name="Qiu Q."/>
            <person name="Yang H."/>
            <person name="Zhang Y.E."/>
            <person name="Wang W."/>
            <person name="Zhu M."/>
            <person name="He S."/>
            <person name="Zhang G."/>
        </authorList>
    </citation>
    <scope>NUCLEOTIDE SEQUENCE</scope>
    <source>
        <strain evidence="12">Allg_001</strain>
    </source>
</reference>
<dbReference type="GO" id="GO:0055037">
    <property type="term" value="C:recycling endosome"/>
    <property type="evidence" value="ECO:0007669"/>
    <property type="project" value="UniProtKB-SubCell"/>
</dbReference>
<evidence type="ECO:0000313" key="12">
    <source>
        <dbReference type="EMBL" id="MBN3324515.1"/>
    </source>
</evidence>
<dbReference type="GO" id="GO:0015031">
    <property type="term" value="P:protein transport"/>
    <property type="evidence" value="ECO:0007669"/>
    <property type="project" value="UniProtKB-KW"/>
</dbReference>
<dbReference type="PROSITE" id="PS51511">
    <property type="entry name" value="FIP_RBD"/>
    <property type="match status" value="1"/>
</dbReference>
<proteinExistence type="predicted"/>
<dbReference type="GO" id="GO:0005739">
    <property type="term" value="C:mitochondrion"/>
    <property type="evidence" value="ECO:0007669"/>
    <property type="project" value="TreeGrafter"/>
</dbReference>
<feature type="compositionally biased region" description="Polar residues" evidence="8">
    <location>
        <begin position="1369"/>
        <end position="1387"/>
    </location>
</feature>
<feature type="compositionally biased region" description="Low complexity" evidence="8">
    <location>
        <begin position="789"/>
        <end position="833"/>
    </location>
</feature>
<feature type="compositionally biased region" description="Polar residues" evidence="8">
    <location>
        <begin position="1621"/>
        <end position="1642"/>
    </location>
</feature>
<evidence type="ECO:0000256" key="1">
    <source>
        <dbReference type="ARBA" id="ARBA00004172"/>
    </source>
</evidence>
<feature type="domain" description="FIP-RBD" evidence="11">
    <location>
        <begin position="1839"/>
        <end position="1901"/>
    </location>
</feature>
<dbReference type="SUPFAM" id="SSF144270">
    <property type="entry name" value="Eferin C-derminal domain-like"/>
    <property type="match status" value="1"/>
</dbReference>
<dbReference type="InterPro" id="IPR035892">
    <property type="entry name" value="C2_domain_sf"/>
</dbReference>
<dbReference type="GO" id="GO:0003677">
    <property type="term" value="F:DNA binding"/>
    <property type="evidence" value="ECO:0007669"/>
    <property type="project" value="UniProtKB-UniRule"/>
</dbReference>
<keyword evidence="4" id="KW-0967">Endosome</keyword>
<feature type="compositionally biased region" description="Polar residues" evidence="8">
    <location>
        <begin position="1168"/>
        <end position="1193"/>
    </location>
</feature>
<dbReference type="InterPro" id="IPR019018">
    <property type="entry name" value="Rab-bd_FIP-RBD"/>
</dbReference>
<keyword evidence="2" id="KW-0813">Transport</keyword>
<keyword evidence="6 7" id="KW-0238">DNA-binding</keyword>
<dbReference type="Gene3D" id="2.60.40.150">
    <property type="entry name" value="C2 domain"/>
    <property type="match status" value="1"/>
</dbReference>
<dbReference type="EMBL" id="JAAWVO010070989">
    <property type="protein sequence ID" value="MBN3324515.1"/>
    <property type="molecule type" value="Genomic_DNA"/>
</dbReference>
<dbReference type="GO" id="GO:0005634">
    <property type="term" value="C:nucleus"/>
    <property type="evidence" value="ECO:0007669"/>
    <property type="project" value="UniProtKB-SubCell"/>
</dbReference>
<feature type="domain" description="C2" evidence="9">
    <location>
        <begin position="531"/>
        <end position="664"/>
    </location>
</feature>
<evidence type="ECO:0000259" key="11">
    <source>
        <dbReference type="PROSITE" id="PS51511"/>
    </source>
</evidence>
<feature type="compositionally biased region" description="Low complexity" evidence="8">
    <location>
        <begin position="1150"/>
        <end position="1160"/>
    </location>
</feature>
<evidence type="ECO:0000259" key="9">
    <source>
        <dbReference type="PROSITE" id="PS50004"/>
    </source>
</evidence>
<feature type="non-terminal residue" evidence="12">
    <location>
        <position position="1"/>
    </location>
</feature>
<feature type="compositionally biased region" description="Basic and acidic residues" evidence="8">
    <location>
        <begin position="1823"/>
        <end position="1832"/>
    </location>
</feature>
<evidence type="ECO:0000313" key="13">
    <source>
        <dbReference type="Proteomes" id="UP000736164"/>
    </source>
</evidence>
<dbReference type="GO" id="GO:0030141">
    <property type="term" value="C:secretory granule"/>
    <property type="evidence" value="ECO:0007669"/>
    <property type="project" value="TreeGrafter"/>
</dbReference>
<feature type="compositionally biased region" description="Low complexity" evidence="8">
    <location>
        <begin position="1255"/>
        <end position="1266"/>
    </location>
</feature>
<evidence type="ECO:0000256" key="3">
    <source>
        <dbReference type="ARBA" id="ARBA00022553"/>
    </source>
</evidence>
<dbReference type="FunFam" id="2.60.40.150:FF:000070">
    <property type="entry name" value="rab11 family-interacting protein 2 isoform X1"/>
    <property type="match status" value="1"/>
</dbReference>
<evidence type="ECO:0000256" key="4">
    <source>
        <dbReference type="ARBA" id="ARBA00022753"/>
    </source>
</evidence>
<feature type="compositionally biased region" description="Polar residues" evidence="8">
    <location>
        <begin position="1542"/>
        <end position="1553"/>
    </location>
</feature>
<dbReference type="SUPFAM" id="SSF49562">
    <property type="entry name" value="C2 domain (Calcium/lipid-binding domain, CaLB)"/>
    <property type="match status" value="1"/>
</dbReference>
<feature type="region of interest" description="Disordered" evidence="8">
    <location>
        <begin position="987"/>
        <end position="1063"/>
    </location>
</feature>
<feature type="region of interest" description="Disordered" evidence="8">
    <location>
        <begin position="919"/>
        <end position="973"/>
    </location>
</feature>
<feature type="compositionally biased region" description="Polar residues" evidence="8">
    <location>
        <begin position="1400"/>
        <end position="1424"/>
    </location>
</feature>
<feature type="region of interest" description="Disordered" evidence="8">
    <location>
        <begin position="1542"/>
        <end position="1561"/>
    </location>
</feature>
<feature type="DNA-binding region" description="Homeobox" evidence="6">
    <location>
        <begin position="170"/>
        <end position="220"/>
    </location>
</feature>
<dbReference type="GO" id="GO:0045335">
    <property type="term" value="C:phagocytic vesicle"/>
    <property type="evidence" value="ECO:0007669"/>
    <property type="project" value="TreeGrafter"/>
</dbReference>
<dbReference type="SUPFAM" id="SSF46689">
    <property type="entry name" value="Homeodomain-like"/>
    <property type="match status" value="1"/>
</dbReference>
<dbReference type="Proteomes" id="UP000736164">
    <property type="component" value="Unassembled WGS sequence"/>
</dbReference>
<dbReference type="Pfam" id="PF00168">
    <property type="entry name" value="C2"/>
    <property type="match status" value="1"/>
</dbReference>
<dbReference type="PANTHER" id="PTHR15746">
    <property type="entry name" value="RAB11-RELATED"/>
    <property type="match status" value="1"/>
</dbReference>
<protein>
    <submittedName>
        <fullName evidence="12">RFIP5 protein</fullName>
    </submittedName>
</protein>
<dbReference type="Gene3D" id="1.10.10.60">
    <property type="entry name" value="Homeodomain-like"/>
    <property type="match status" value="1"/>
</dbReference>
<evidence type="ECO:0000256" key="6">
    <source>
        <dbReference type="PROSITE-ProRule" id="PRU00108"/>
    </source>
</evidence>
<evidence type="ECO:0000256" key="8">
    <source>
        <dbReference type="SAM" id="MobiDB-lite"/>
    </source>
</evidence>